<keyword evidence="4" id="KW-1185">Reference proteome</keyword>
<comment type="caution">
    <text evidence="3">The sequence shown here is derived from an EMBL/GenBank/DDBJ whole genome shotgun (WGS) entry which is preliminary data.</text>
</comment>
<accession>A0ABQ6IW10</accession>
<comment type="similarity">
    <text evidence="1">Belongs to the short-chain dehydrogenases/reductases (SDR) family.</text>
</comment>
<name>A0ABQ6IW10_9MICO</name>
<dbReference type="InterPro" id="IPR002347">
    <property type="entry name" value="SDR_fam"/>
</dbReference>
<protein>
    <submittedName>
        <fullName evidence="3">Oxidoreductase</fullName>
    </submittedName>
</protein>
<reference evidence="4" key="1">
    <citation type="journal article" date="2019" name="Int. J. Syst. Evol. Microbiol.">
        <title>The Global Catalogue of Microorganisms (GCM) 10K type strain sequencing project: providing services to taxonomists for standard genome sequencing and annotation.</title>
        <authorList>
            <consortium name="The Broad Institute Genomics Platform"/>
            <consortium name="The Broad Institute Genome Sequencing Center for Infectious Disease"/>
            <person name="Wu L."/>
            <person name="Ma J."/>
        </authorList>
    </citation>
    <scope>NUCLEOTIDE SEQUENCE [LARGE SCALE GENOMIC DNA]</scope>
    <source>
        <strain evidence="4">NBRC 113072</strain>
    </source>
</reference>
<dbReference type="SUPFAM" id="SSF51735">
    <property type="entry name" value="NAD(P)-binding Rossmann-fold domains"/>
    <property type="match status" value="1"/>
</dbReference>
<organism evidence="3 4">
    <name type="scientific">Mobilicoccus caccae</name>
    <dbReference type="NCBI Taxonomy" id="1859295"/>
    <lineage>
        <taxon>Bacteria</taxon>
        <taxon>Bacillati</taxon>
        <taxon>Actinomycetota</taxon>
        <taxon>Actinomycetes</taxon>
        <taxon>Micrococcales</taxon>
        <taxon>Dermatophilaceae</taxon>
        <taxon>Mobilicoccus</taxon>
    </lineage>
</organism>
<dbReference type="PANTHER" id="PTHR43477">
    <property type="entry name" value="DIHYDROANTICAPSIN 7-DEHYDROGENASE"/>
    <property type="match status" value="1"/>
</dbReference>
<dbReference type="InterPro" id="IPR051122">
    <property type="entry name" value="SDR_DHRS6-like"/>
</dbReference>
<dbReference type="RefSeq" id="WP_284304530.1">
    <property type="nucleotide sequence ID" value="NZ_BSUO01000001.1"/>
</dbReference>
<sequence>MSAVANSPVGRGETNGLNGKVVLVAGAAGAAGPPTVSALVGRGATVVAIDNVAERLDPVVERANEAGGPGRATPLVVDLLDEAATRSAIEKVLAEHGHIDGLLHLVGGWRGGKGIVESDLADWALLHDLLIRTLQHTTRGAHDALIASGGRFAIVSTTQAQKPTAKNASYAAAKAAAEAWTLAVADSFTDSEAAAVVVQIKALLTDAMREERPDRKFPGYTHVDDLAAHLVTLWETPAADLNGTRQCLTQ</sequence>
<dbReference type="PANTHER" id="PTHR43477:SF1">
    <property type="entry name" value="DIHYDROANTICAPSIN 7-DEHYDROGENASE"/>
    <property type="match status" value="1"/>
</dbReference>
<dbReference type="Pfam" id="PF00106">
    <property type="entry name" value="adh_short"/>
    <property type="match status" value="1"/>
</dbReference>
<evidence type="ECO:0000256" key="2">
    <source>
        <dbReference type="ARBA" id="ARBA00023002"/>
    </source>
</evidence>
<evidence type="ECO:0000313" key="3">
    <source>
        <dbReference type="EMBL" id="GMA40904.1"/>
    </source>
</evidence>
<keyword evidence="2" id="KW-0560">Oxidoreductase</keyword>
<dbReference type="Proteomes" id="UP001157126">
    <property type="component" value="Unassembled WGS sequence"/>
</dbReference>
<gene>
    <name evidence="3" type="ORF">GCM10025883_29490</name>
</gene>
<dbReference type="EMBL" id="BSUO01000001">
    <property type="protein sequence ID" value="GMA40904.1"/>
    <property type="molecule type" value="Genomic_DNA"/>
</dbReference>
<evidence type="ECO:0000313" key="4">
    <source>
        <dbReference type="Proteomes" id="UP001157126"/>
    </source>
</evidence>
<dbReference type="Gene3D" id="3.40.50.720">
    <property type="entry name" value="NAD(P)-binding Rossmann-like Domain"/>
    <property type="match status" value="1"/>
</dbReference>
<evidence type="ECO:0000256" key="1">
    <source>
        <dbReference type="ARBA" id="ARBA00006484"/>
    </source>
</evidence>
<proteinExistence type="inferred from homology"/>
<dbReference type="CDD" id="cd05233">
    <property type="entry name" value="SDR_c"/>
    <property type="match status" value="1"/>
</dbReference>
<dbReference type="InterPro" id="IPR036291">
    <property type="entry name" value="NAD(P)-bd_dom_sf"/>
</dbReference>